<accession>A0A317XMD5</accession>
<organism evidence="1 2">
    <name type="scientific">Testicularia cyperi</name>
    <dbReference type="NCBI Taxonomy" id="1882483"/>
    <lineage>
        <taxon>Eukaryota</taxon>
        <taxon>Fungi</taxon>
        <taxon>Dikarya</taxon>
        <taxon>Basidiomycota</taxon>
        <taxon>Ustilaginomycotina</taxon>
        <taxon>Ustilaginomycetes</taxon>
        <taxon>Ustilaginales</taxon>
        <taxon>Anthracoideaceae</taxon>
        <taxon>Testicularia</taxon>
    </lineage>
</organism>
<dbReference type="AlphaFoldDB" id="A0A317XMD5"/>
<gene>
    <name evidence="1" type="ORF">BCV70DRAFT_201053</name>
</gene>
<sequence>MESRLDTSAIRDQLRNAVHHRGFIWSDGIYAISKFLPGQDNGFDSNFDVNHLLNIHGNDIGLAYWRRIVANLRVLSTAKIYGLQQDLAHLLPEYDL</sequence>
<dbReference type="EMBL" id="KZ819195">
    <property type="protein sequence ID" value="PWY99493.1"/>
    <property type="molecule type" value="Genomic_DNA"/>
</dbReference>
<evidence type="ECO:0000313" key="2">
    <source>
        <dbReference type="Proteomes" id="UP000246740"/>
    </source>
</evidence>
<evidence type="ECO:0000313" key="1">
    <source>
        <dbReference type="EMBL" id="PWY99493.1"/>
    </source>
</evidence>
<keyword evidence="2" id="KW-1185">Reference proteome</keyword>
<proteinExistence type="predicted"/>
<reference evidence="1 2" key="1">
    <citation type="journal article" date="2018" name="Mol. Biol. Evol.">
        <title>Broad Genomic Sampling Reveals a Smut Pathogenic Ancestry of the Fungal Clade Ustilaginomycotina.</title>
        <authorList>
            <person name="Kijpornyongpan T."/>
            <person name="Mondo S.J."/>
            <person name="Barry K."/>
            <person name="Sandor L."/>
            <person name="Lee J."/>
            <person name="Lipzen A."/>
            <person name="Pangilinan J."/>
            <person name="LaButti K."/>
            <person name="Hainaut M."/>
            <person name="Henrissat B."/>
            <person name="Grigoriev I.V."/>
            <person name="Spatafora J.W."/>
            <person name="Aime M.C."/>
        </authorList>
    </citation>
    <scope>NUCLEOTIDE SEQUENCE [LARGE SCALE GENOMIC DNA]</scope>
    <source>
        <strain evidence="1 2">MCA 3645</strain>
    </source>
</reference>
<name>A0A317XMD5_9BASI</name>
<dbReference type="Proteomes" id="UP000246740">
    <property type="component" value="Unassembled WGS sequence"/>
</dbReference>
<dbReference type="InParanoid" id="A0A317XMD5"/>
<protein>
    <submittedName>
        <fullName evidence="1">Uncharacterized protein</fullName>
    </submittedName>
</protein>